<organism evidence="5">
    <name type="scientific">Cyberlindnera fabianii</name>
    <name type="common">Yeast</name>
    <name type="synonym">Hansenula fabianii</name>
    <dbReference type="NCBI Taxonomy" id="36022"/>
    <lineage>
        <taxon>Eukaryota</taxon>
        <taxon>Fungi</taxon>
        <taxon>Dikarya</taxon>
        <taxon>Ascomycota</taxon>
        <taxon>Saccharomycotina</taxon>
        <taxon>Saccharomycetes</taxon>
        <taxon>Phaffomycetales</taxon>
        <taxon>Phaffomycetaceae</taxon>
        <taxon>Cyberlindnera</taxon>
    </lineage>
</organism>
<dbReference type="VEuPathDB" id="FungiDB:BON22_2588"/>
<feature type="region of interest" description="Disordered" evidence="3">
    <location>
        <begin position="93"/>
        <end position="162"/>
    </location>
</feature>
<dbReference type="AlphaFoldDB" id="A0A061AYI7"/>
<feature type="region of interest" description="Disordered" evidence="3">
    <location>
        <begin position="1"/>
        <end position="29"/>
    </location>
</feature>
<evidence type="ECO:0000256" key="3">
    <source>
        <dbReference type="SAM" id="MobiDB-lite"/>
    </source>
</evidence>
<keyword evidence="2" id="KW-0413">Isomerase</keyword>
<reference evidence="5" key="1">
    <citation type="journal article" date="2014" name="Genome Announc.">
        <title>Genome sequence of the yeast Cyberlindnera fabianii (Hansenula fabianii).</title>
        <authorList>
            <person name="Freel K.C."/>
            <person name="Sarilar V."/>
            <person name="Neuveglise C."/>
            <person name="Devillers H."/>
            <person name="Friedrich A."/>
            <person name="Schacherer J."/>
        </authorList>
    </citation>
    <scope>NUCLEOTIDE SEQUENCE</scope>
    <source>
        <strain evidence="5">YJS4271</strain>
    </source>
</reference>
<evidence type="ECO:0000256" key="1">
    <source>
        <dbReference type="ARBA" id="ARBA00007953"/>
    </source>
</evidence>
<dbReference type="FunFam" id="3.30.2350.20:FF:000011">
    <property type="entry name" value="Pseudouridine synthase"/>
    <property type="match status" value="1"/>
</dbReference>
<sequence length="750" mass="85065">MSEIKREAESPARAPRPMKKPKFSASGKGIKETDVGITTYLSKDLGGFTGALKQRYTDFLVNEIGLDGDVLHLSDDGILDAKERRLLLRKQEREEKERLEKETKAAEKDAEPVEDTKAGTEVIPELKSTGTSAAATEVTPAPEVIENKAEAEESKPGSTSQPTEIALPFEISQNHKIKIIEAFSEEDYKNIENLLRTPPKTKAEYHSTKPFNDRKERGALHQLIREAFQSKIETKTTPKNTFQFILVLGKGPSRPQKFQGEVIDTKDENGVENWGLGPVKEFLHFNLYKENKDTMEATNVIGRLLRVQPRFIRFAGTKDRRACTVQRLCLTRFKVERVNALNKTLRGMKLGCFAYEDKSLSLGDLKGNEFIITLRDVQGLSDDKPIEETVETALSSLRDTGFINYYGMQRFGTFSISTHTIGKEIMKSNWKKVVSLILSVQELVLPDSIKGRQIWEETKDAKKALDNMPKKCVAEWAILNHFTTCKKGEDGDYSENDYFHAIMKIPRNLRIMYGHAYQSYIWNCVASRRVEMFGMSVVAGDLVIDDEASSDLTPVVDQESDDFEEDVRTDKYKRARAVTQEEVDCGKFTIYDVVLPLPGFDVNYPSNEELFNIYKDEMAKDGMDPLDMTRKTKDFSFAGSYRVVVAKPKKLEYFIRHYRSPTQQLVYTDLELLEKKKHGHPDIAQIIKDKGGDRVAVIIKLQLDSSAYATMALREVMKADTSRHGEMCDVKIQEEATEEGVKTDAENVQE</sequence>
<evidence type="ECO:0000259" key="4">
    <source>
        <dbReference type="PROSITE" id="PS50984"/>
    </source>
</evidence>
<dbReference type="SUPFAM" id="SSF55120">
    <property type="entry name" value="Pseudouridine synthase"/>
    <property type="match status" value="1"/>
</dbReference>
<dbReference type="PROSITE" id="PS50984">
    <property type="entry name" value="TRUD"/>
    <property type="match status" value="1"/>
</dbReference>
<dbReference type="PhylomeDB" id="A0A061AYI7"/>
<comment type="similarity">
    <text evidence="1">Belongs to the pseudouridine synthase TruD family.</text>
</comment>
<dbReference type="OrthoDB" id="447290at2759"/>
<dbReference type="InterPro" id="IPR042214">
    <property type="entry name" value="TruD_catalytic"/>
</dbReference>
<evidence type="ECO:0000256" key="2">
    <source>
        <dbReference type="ARBA" id="ARBA00023235"/>
    </source>
</evidence>
<dbReference type="EMBL" id="LK052894">
    <property type="protein sequence ID" value="CDR42307.1"/>
    <property type="molecule type" value="Genomic_DNA"/>
</dbReference>
<dbReference type="InterPro" id="IPR011760">
    <property type="entry name" value="PsdUridine_synth_TruD_insert"/>
</dbReference>
<feature type="domain" description="TRUD" evidence="4">
    <location>
        <begin position="401"/>
        <end position="647"/>
    </location>
</feature>
<dbReference type="InterPro" id="IPR020103">
    <property type="entry name" value="PsdUridine_synth_cat_dom_sf"/>
</dbReference>
<feature type="compositionally biased region" description="Basic and acidic residues" evidence="3">
    <location>
        <begin position="1"/>
        <end position="10"/>
    </location>
</feature>
<dbReference type="Pfam" id="PF01142">
    <property type="entry name" value="TruD"/>
    <property type="match status" value="1"/>
</dbReference>
<dbReference type="GO" id="GO:0003723">
    <property type="term" value="F:RNA binding"/>
    <property type="evidence" value="ECO:0007669"/>
    <property type="project" value="InterPro"/>
</dbReference>
<name>A0A061AYI7_CYBFA</name>
<dbReference type="InterPro" id="IPR001656">
    <property type="entry name" value="PsdUridine_synth_TruD"/>
</dbReference>
<gene>
    <name evidence="5" type="ORF">CYFA0S_09e00694g</name>
</gene>
<dbReference type="CDD" id="cd02576">
    <property type="entry name" value="PseudoU_synth_ScPUS7"/>
    <property type="match status" value="1"/>
</dbReference>
<feature type="compositionally biased region" description="Basic and acidic residues" evidence="3">
    <location>
        <begin position="145"/>
        <end position="155"/>
    </location>
</feature>
<dbReference type="PANTHER" id="PTHR13326:SF21">
    <property type="entry name" value="PSEUDOURIDYLATE SYNTHASE PUS7L"/>
    <property type="match status" value="1"/>
</dbReference>
<dbReference type="Gene3D" id="3.30.2350.20">
    <property type="entry name" value="TruD, catalytic domain"/>
    <property type="match status" value="2"/>
</dbReference>
<dbReference type="GO" id="GO:0001522">
    <property type="term" value="P:pseudouridine synthesis"/>
    <property type="evidence" value="ECO:0007669"/>
    <property type="project" value="InterPro"/>
</dbReference>
<protein>
    <submittedName>
        <fullName evidence="5">CYFA0S09e00694g1_1</fullName>
    </submittedName>
</protein>
<dbReference type="GO" id="GO:0005634">
    <property type="term" value="C:nucleus"/>
    <property type="evidence" value="ECO:0007669"/>
    <property type="project" value="TreeGrafter"/>
</dbReference>
<dbReference type="NCBIfam" id="TIGR00094">
    <property type="entry name" value="tRNA_TruD_broad"/>
    <property type="match status" value="1"/>
</dbReference>
<dbReference type="PANTHER" id="PTHR13326">
    <property type="entry name" value="TRNA PSEUDOURIDINE SYNTHASE D"/>
    <property type="match status" value="1"/>
</dbReference>
<feature type="compositionally biased region" description="Basic and acidic residues" evidence="3">
    <location>
        <begin position="93"/>
        <end position="118"/>
    </location>
</feature>
<dbReference type="GO" id="GO:0009982">
    <property type="term" value="F:pseudouridine synthase activity"/>
    <property type="evidence" value="ECO:0007669"/>
    <property type="project" value="InterPro"/>
</dbReference>
<evidence type="ECO:0000313" key="5">
    <source>
        <dbReference type="EMBL" id="CDR42307.1"/>
    </source>
</evidence>
<proteinExistence type="inferred from homology"/>
<dbReference type="PIRSF" id="PIRSF037016">
    <property type="entry name" value="Pseudouridin_synth_euk_prd"/>
    <property type="match status" value="1"/>
</dbReference>
<accession>A0A061AYI7</accession>